<dbReference type="Gene3D" id="1.25.40.10">
    <property type="entry name" value="Tetratricopeptide repeat domain"/>
    <property type="match status" value="1"/>
</dbReference>
<evidence type="ECO:0000259" key="19">
    <source>
        <dbReference type="PROSITE" id="PS50011"/>
    </source>
</evidence>
<keyword evidence="7" id="KW-0418">Kinase</keyword>
<evidence type="ECO:0000256" key="8">
    <source>
        <dbReference type="ARBA" id="ARBA00022833"/>
    </source>
</evidence>
<dbReference type="PANTHER" id="PTHR44329">
    <property type="entry name" value="SERINE/THREONINE-PROTEIN KINASE TNNI3K-RELATED"/>
    <property type="match status" value="1"/>
</dbReference>
<evidence type="ECO:0000256" key="6">
    <source>
        <dbReference type="ARBA" id="ARBA00022741"/>
    </source>
</evidence>
<dbReference type="CDD" id="cd14062">
    <property type="entry name" value="STKc_Raf"/>
    <property type="match status" value="1"/>
</dbReference>
<dbReference type="PROSITE" id="PS50011">
    <property type="entry name" value="PROTEIN_KINASE_DOM"/>
    <property type="match status" value="1"/>
</dbReference>
<evidence type="ECO:0000256" key="4">
    <source>
        <dbReference type="ARBA" id="ARBA00022679"/>
    </source>
</evidence>
<dbReference type="SMART" id="SM00220">
    <property type="entry name" value="S_TKc"/>
    <property type="match status" value="1"/>
</dbReference>
<gene>
    <name evidence="22" type="ORF">L5515_011047</name>
</gene>
<feature type="compositionally biased region" description="Basic and acidic residues" evidence="18">
    <location>
        <begin position="102"/>
        <end position="125"/>
    </location>
</feature>
<keyword evidence="8" id="KW-0862">Zinc</keyword>
<dbReference type="InterPro" id="IPR046349">
    <property type="entry name" value="C1-like_sf"/>
</dbReference>
<keyword evidence="12" id="KW-0469">Meiosis</keyword>
<dbReference type="SMART" id="SM00455">
    <property type="entry name" value="RBD"/>
    <property type="match status" value="1"/>
</dbReference>
<dbReference type="SUPFAM" id="SSF56112">
    <property type="entry name" value="Protein kinase-like (PK-like)"/>
    <property type="match status" value="1"/>
</dbReference>
<evidence type="ECO:0000256" key="2">
    <source>
        <dbReference type="ARBA" id="ARBA00012513"/>
    </source>
</evidence>
<keyword evidence="10" id="KW-0221">Differentiation</keyword>
<dbReference type="Gene3D" id="3.30.60.20">
    <property type="match status" value="1"/>
</dbReference>
<evidence type="ECO:0000256" key="12">
    <source>
        <dbReference type="ARBA" id="ARBA00023254"/>
    </source>
</evidence>
<keyword evidence="5" id="KW-0479">Metal-binding</keyword>
<feature type="region of interest" description="Disordered" evidence="18">
    <location>
        <begin position="21"/>
        <end position="44"/>
    </location>
</feature>
<feature type="compositionally biased region" description="Low complexity" evidence="18">
    <location>
        <begin position="1255"/>
        <end position="1268"/>
    </location>
</feature>
<dbReference type="PROSITE" id="PS00108">
    <property type="entry name" value="PROTEIN_KINASE_ST"/>
    <property type="match status" value="1"/>
</dbReference>
<dbReference type="InterPro" id="IPR000719">
    <property type="entry name" value="Prot_kinase_dom"/>
</dbReference>
<dbReference type="Pfam" id="PF07714">
    <property type="entry name" value="PK_Tyr_Ser-Thr"/>
    <property type="match status" value="1"/>
</dbReference>
<dbReference type="GO" id="GO:0051321">
    <property type="term" value="P:meiotic cell cycle"/>
    <property type="evidence" value="ECO:0007669"/>
    <property type="project" value="UniProtKB-KW"/>
</dbReference>
<feature type="region of interest" description="Disordered" evidence="18">
    <location>
        <begin position="459"/>
        <end position="506"/>
    </location>
</feature>
<dbReference type="SUPFAM" id="SSF54236">
    <property type="entry name" value="Ubiquitin-like"/>
    <property type="match status" value="1"/>
</dbReference>
<keyword evidence="4" id="KW-0808">Transferase</keyword>
<dbReference type="Pfam" id="PF02196">
    <property type="entry name" value="RBD"/>
    <property type="match status" value="1"/>
</dbReference>
<protein>
    <recommendedName>
        <fullName evidence="14">Raf homolog serine/threonine-protein kinase</fullName>
        <ecNumber evidence="2">2.7.11.1</ecNumber>
    </recommendedName>
    <alternativeName>
        <fullName evidence="15">Abnormal cell lineage protein 45</fullName>
    </alternativeName>
</protein>
<dbReference type="Pfam" id="PF10373">
    <property type="entry name" value="EST1_DNA_bind"/>
    <property type="match status" value="1"/>
</dbReference>
<dbReference type="InterPro" id="IPR002219">
    <property type="entry name" value="PKC_DAG/PE"/>
</dbReference>
<evidence type="ECO:0000256" key="16">
    <source>
        <dbReference type="PROSITE-ProRule" id="PRU00339"/>
    </source>
</evidence>
<dbReference type="GO" id="GO:0000184">
    <property type="term" value="P:nuclear-transcribed mRNA catabolic process, nonsense-mediated decay"/>
    <property type="evidence" value="ECO:0007669"/>
    <property type="project" value="UniProtKB-KW"/>
</dbReference>
<dbReference type="SUPFAM" id="SSF48452">
    <property type="entry name" value="TPR-like"/>
    <property type="match status" value="1"/>
</dbReference>
<keyword evidence="3" id="KW-0723">Serine/threonine-protein kinase</keyword>
<feature type="compositionally biased region" description="Basic and acidic residues" evidence="18">
    <location>
        <begin position="486"/>
        <end position="495"/>
    </location>
</feature>
<dbReference type="EMBL" id="CP092623">
    <property type="protein sequence ID" value="UMM28017.1"/>
    <property type="molecule type" value="Genomic_DNA"/>
</dbReference>
<comment type="subunit">
    <text evidence="13">Interacts with cdf-1 in a zinc-dependent manner which promotes its activity.</text>
</comment>
<dbReference type="InterPro" id="IPR019734">
    <property type="entry name" value="TPR_rpt"/>
</dbReference>
<feature type="compositionally biased region" description="Low complexity" evidence="18">
    <location>
        <begin position="26"/>
        <end position="44"/>
    </location>
</feature>
<dbReference type="FunFam" id="3.30.200.20:FF:000024">
    <property type="entry name" value="B-Raf proto-oncogene serine/threonine-protein kinase"/>
    <property type="match status" value="1"/>
</dbReference>
<feature type="region of interest" description="Disordered" evidence="18">
    <location>
        <begin position="431"/>
        <end position="450"/>
    </location>
</feature>
<dbReference type="InterPro" id="IPR011009">
    <property type="entry name" value="Kinase-like_dom_sf"/>
</dbReference>
<keyword evidence="16" id="KW-0802">TPR repeat</keyword>
<feature type="domain" description="Phorbol-ester/DAG-type" evidence="20">
    <location>
        <begin position="216"/>
        <end position="263"/>
    </location>
</feature>
<proteinExistence type="inferred from homology"/>
<dbReference type="InterPro" id="IPR003116">
    <property type="entry name" value="RBD_dom"/>
</dbReference>
<dbReference type="PROSITE" id="PS00479">
    <property type="entry name" value="ZF_DAG_PE_1"/>
    <property type="match status" value="1"/>
</dbReference>
<dbReference type="InterPro" id="IPR029071">
    <property type="entry name" value="Ubiquitin-like_domsf"/>
</dbReference>
<evidence type="ECO:0000313" key="22">
    <source>
        <dbReference type="EMBL" id="UMM28017.1"/>
    </source>
</evidence>
<dbReference type="GO" id="GO:0046872">
    <property type="term" value="F:metal ion binding"/>
    <property type="evidence" value="ECO:0007669"/>
    <property type="project" value="UniProtKB-KW"/>
</dbReference>
<evidence type="ECO:0000256" key="15">
    <source>
        <dbReference type="ARBA" id="ARBA00079172"/>
    </source>
</evidence>
<feature type="repeat" description="TPR" evidence="16">
    <location>
        <begin position="984"/>
        <end position="1017"/>
    </location>
</feature>
<dbReference type="InterPro" id="IPR011990">
    <property type="entry name" value="TPR-like_helical_dom_sf"/>
</dbReference>
<dbReference type="PROSITE" id="PS50005">
    <property type="entry name" value="TPR"/>
    <property type="match status" value="1"/>
</dbReference>
<name>A0AAE9ENT3_CAEBR</name>
<dbReference type="Proteomes" id="UP000829354">
    <property type="component" value="Chromosome IV"/>
</dbReference>
<dbReference type="GO" id="GO:0048477">
    <property type="term" value="P:oogenesis"/>
    <property type="evidence" value="ECO:0007669"/>
    <property type="project" value="UniProtKB-KW"/>
</dbReference>
<dbReference type="Gene3D" id="3.30.200.20">
    <property type="entry name" value="Phosphorylase Kinase, domain 1"/>
    <property type="match status" value="1"/>
</dbReference>
<accession>A0AAE9ENT3</accession>
<dbReference type="PROSITE" id="PS00107">
    <property type="entry name" value="PROTEIN_KINASE_ATP"/>
    <property type="match status" value="1"/>
</dbReference>
<evidence type="ECO:0000256" key="5">
    <source>
        <dbReference type="ARBA" id="ARBA00022723"/>
    </source>
</evidence>
<feature type="domain" description="Protein kinase" evidence="19">
    <location>
        <begin position="514"/>
        <end position="781"/>
    </location>
</feature>
<dbReference type="InterPro" id="IPR018834">
    <property type="entry name" value="DNA/RNA-bd_Est1-type"/>
</dbReference>
<feature type="region of interest" description="Disordered" evidence="18">
    <location>
        <begin position="334"/>
        <end position="361"/>
    </location>
</feature>
<dbReference type="Pfam" id="PF00130">
    <property type="entry name" value="C1_1"/>
    <property type="match status" value="1"/>
</dbReference>
<reference evidence="22 23" key="1">
    <citation type="submission" date="2022-04" db="EMBL/GenBank/DDBJ databases">
        <title>Chromosome-level reference genomes for two strains of Caenorhabditis briggsae: an improved platform for comparative genomics.</title>
        <authorList>
            <person name="Stevens L."/>
            <person name="Andersen E."/>
        </authorList>
    </citation>
    <scope>NUCLEOTIDE SEQUENCE [LARGE SCALE GENOMIC DNA]</scope>
    <source>
        <strain evidence="22">VX34</strain>
        <tissue evidence="22">Whole-organism</tissue>
    </source>
</reference>
<evidence type="ECO:0000259" key="21">
    <source>
        <dbReference type="PROSITE" id="PS50898"/>
    </source>
</evidence>
<evidence type="ECO:0000259" key="20">
    <source>
        <dbReference type="PROSITE" id="PS50081"/>
    </source>
</evidence>
<evidence type="ECO:0000256" key="14">
    <source>
        <dbReference type="ARBA" id="ARBA00070327"/>
    </source>
</evidence>
<dbReference type="GO" id="GO:0005524">
    <property type="term" value="F:ATP binding"/>
    <property type="evidence" value="ECO:0007669"/>
    <property type="project" value="UniProtKB-UniRule"/>
</dbReference>
<dbReference type="InterPro" id="IPR001245">
    <property type="entry name" value="Ser-Thr/Tyr_kinase_cat_dom"/>
</dbReference>
<evidence type="ECO:0000256" key="3">
    <source>
        <dbReference type="ARBA" id="ARBA00022527"/>
    </source>
</evidence>
<feature type="domain" description="RBD" evidence="21">
    <location>
        <begin position="131"/>
        <end position="207"/>
    </location>
</feature>
<comment type="similarity">
    <text evidence="1">Belongs to the protein kinase superfamily. TKL Ser/Thr protein kinase family. RAF subfamily.</text>
</comment>
<feature type="region of interest" description="Disordered" evidence="18">
    <location>
        <begin position="81"/>
        <end position="125"/>
    </location>
</feature>
<dbReference type="Gene3D" id="1.20.190.60">
    <property type="match status" value="1"/>
</dbReference>
<keyword evidence="9 17" id="KW-0067">ATP-binding</keyword>
<evidence type="ECO:0000313" key="23">
    <source>
        <dbReference type="Proteomes" id="UP000829354"/>
    </source>
</evidence>
<keyword evidence="6 17" id="KW-0547">Nucleotide-binding</keyword>
<organism evidence="22 23">
    <name type="scientific">Caenorhabditis briggsae</name>
    <dbReference type="NCBI Taxonomy" id="6238"/>
    <lineage>
        <taxon>Eukaryota</taxon>
        <taxon>Metazoa</taxon>
        <taxon>Ecdysozoa</taxon>
        <taxon>Nematoda</taxon>
        <taxon>Chromadorea</taxon>
        <taxon>Rhabditida</taxon>
        <taxon>Rhabditina</taxon>
        <taxon>Rhabditomorpha</taxon>
        <taxon>Rhabditoidea</taxon>
        <taxon>Rhabditidae</taxon>
        <taxon>Peloderinae</taxon>
        <taxon>Caenorhabditis</taxon>
    </lineage>
</organism>
<dbReference type="InterPro" id="IPR051681">
    <property type="entry name" value="Ser/Thr_Kinases-Pseudokinases"/>
</dbReference>
<dbReference type="Gene3D" id="1.10.510.10">
    <property type="entry name" value="Transferase(Phosphotransferase) domain 1"/>
    <property type="match status" value="1"/>
</dbReference>
<dbReference type="GO" id="GO:0006950">
    <property type="term" value="P:response to stress"/>
    <property type="evidence" value="ECO:0007669"/>
    <property type="project" value="UniProtKB-ARBA"/>
</dbReference>
<dbReference type="Gene3D" id="3.10.20.90">
    <property type="entry name" value="Phosphatidylinositol 3-kinase Catalytic Subunit, Chain A, domain 1"/>
    <property type="match status" value="1"/>
</dbReference>
<dbReference type="GO" id="GO:0004674">
    <property type="term" value="F:protein serine/threonine kinase activity"/>
    <property type="evidence" value="ECO:0007669"/>
    <property type="project" value="UniProtKB-KW"/>
</dbReference>
<evidence type="ECO:0000256" key="13">
    <source>
        <dbReference type="ARBA" id="ARBA00064215"/>
    </source>
</evidence>
<sequence>MSAMAVLYSVCHFHGGWNRRKSAPKSLVTSSQTPSSSSDSSSSILDRMSRINLKKSSAATTPTSPHCPSPRLISLPRCASSSIDRKDQGSPMASPSTPLYPKHSDSLHSLSGHDHSGVGTSDKEPPKFKYKMIMVHLPFDQHSRVEVRPGETARDAISKLLKKRNITPQLCQVNTSPDSKTEAIDLSKTMEEIALHLPDNELWVHSEYLNTVSSIKHAIVRRTFIPPKSCDVCNNPIWMMGFRCEFCQFKFHQRCSSFAPLYCDLLQSVPKNEDLVKQLVGIASENDGPDRSVAEIVLAGLAPTYGQSPAATPDSSHPDLTSIKRTGGVKRHPLAVSPQAETAQLSPAGPYPRDRSSSAPNINAINDEATVQHNQRILDALEAKRLEEESKDKTGSLLSTQARRPHCYSGHILPGSRMNRLHPLVDCTPLGSNSPSSTCSSPPGGSTTSSLVAAHLHTLPLTPPQSAPPQKNFQISPGFFRNRSRSPGERIEAQRPRPPQKPQHEDWEILPNEFVIHYKVGSGSFGTVYRGEFFGTVAIKKLNVVDPTPSQMAAFKNEVAVLKKTRHLNVLLFMGWVREPEIAIITQWCEGSSLYRHIHVQEPRVEFEMSAVIDILKQVSLGMNYLHSKNIIHRDLKTNNIFLMDDMSTVKIGDFGLATVKTKWTVNGGQQQQQPTGSILWMAPEVIRMQDDNPYTPQSDVYSFGVCMYEILSSHLPYSNINNRDQILFMVGRGYLKPDRSKIRTDTPKSLMKLYDNCIMFDRNERPVFGEVLERLRDIILPKLTRSQSAPNVLHYDSQYSVMDAVMRSQMVSSSYIPPSTAKTPQSAAAAAAANKKAYYNVEMWQMQTLVFIKMTEEWEQLHLELKKLPQGVESVPQYLRHLNEMFAADFETSMSKRLDVKFWNKLKSMMNEMRKASEKDKVVDLNVQNLALGFLTDLSLLVHSNYEIPNFGEDISSQLTWTPCTYGKRKPVKSKTHCRVFIAYILLRMGDLIRYKEIYPKAKEYYEQSCRINPADGAVWNQLGLISVMSAKLLESTYFHTRALHATLEFPAASGSLTSIFKKFANRDISKPMPINELYLACLAKIHFLLEIENSKDNLQKISEKAAISKEMLIPLMSVYEHLEYGTEIEQRAVQYVTTLWQNSYEILLKTMVDDDEHRPEYLHLLAFYHSAPKLLENSDDSEVSEKIWDLSETLKNCLELDPEPSNDVIPDPDGFRYFKCLEKHQYPIKKSYLIRILQGNYLEESLQDESSEFDTSTTTSTSSPTKSPRKAPRVPKPESSDEECLQRGRRRGRAVLNESVDSDEEDF</sequence>
<feature type="compositionally biased region" description="Polar residues" evidence="18">
    <location>
        <begin position="55"/>
        <end position="66"/>
    </location>
</feature>
<feature type="region of interest" description="Disordered" evidence="18">
    <location>
        <begin position="1250"/>
        <end position="1309"/>
    </location>
</feature>
<dbReference type="PROSITE" id="PS50898">
    <property type="entry name" value="RBD"/>
    <property type="match status" value="1"/>
</dbReference>
<evidence type="ECO:0000256" key="10">
    <source>
        <dbReference type="ARBA" id="ARBA00022943"/>
    </source>
</evidence>
<keyword evidence="10" id="KW-0896">Oogenesis</keyword>
<dbReference type="PANTHER" id="PTHR44329:SF262">
    <property type="entry name" value="RAF HOMOLOG SERINE_THREONINE-PROTEIN KINASE RAF"/>
    <property type="match status" value="1"/>
</dbReference>
<evidence type="ECO:0000256" key="17">
    <source>
        <dbReference type="PROSITE-ProRule" id="PRU10141"/>
    </source>
</evidence>
<evidence type="ECO:0000256" key="1">
    <source>
        <dbReference type="ARBA" id="ARBA00010507"/>
    </source>
</evidence>
<keyword evidence="23" id="KW-1185">Reference proteome</keyword>
<evidence type="ECO:0000256" key="11">
    <source>
        <dbReference type="ARBA" id="ARBA00023161"/>
    </source>
</evidence>
<dbReference type="SUPFAM" id="SSF57889">
    <property type="entry name" value="Cysteine-rich domain"/>
    <property type="match status" value="1"/>
</dbReference>
<dbReference type="PROSITE" id="PS50081">
    <property type="entry name" value="ZF_DAG_PE_2"/>
    <property type="match status" value="1"/>
</dbReference>
<feature type="binding site" evidence="17">
    <location>
        <position position="541"/>
    </location>
    <ligand>
        <name>ATP</name>
        <dbReference type="ChEBI" id="CHEBI:30616"/>
    </ligand>
</feature>
<dbReference type="SMART" id="SM00109">
    <property type="entry name" value="C1"/>
    <property type="match status" value="1"/>
</dbReference>
<evidence type="ECO:0000256" key="7">
    <source>
        <dbReference type="ARBA" id="ARBA00022777"/>
    </source>
</evidence>
<evidence type="ECO:0000256" key="9">
    <source>
        <dbReference type="ARBA" id="ARBA00022840"/>
    </source>
</evidence>
<feature type="region of interest" description="Disordered" evidence="18">
    <location>
        <begin position="55"/>
        <end position="74"/>
    </location>
</feature>
<dbReference type="GO" id="GO:0007165">
    <property type="term" value="P:signal transduction"/>
    <property type="evidence" value="ECO:0007669"/>
    <property type="project" value="InterPro"/>
</dbReference>
<dbReference type="EC" id="2.7.11.1" evidence="2"/>
<dbReference type="InterPro" id="IPR017441">
    <property type="entry name" value="Protein_kinase_ATP_BS"/>
</dbReference>
<keyword evidence="11" id="KW-0866">Nonsense-mediated mRNA decay</keyword>
<dbReference type="CDD" id="cd20811">
    <property type="entry name" value="C1_Raf"/>
    <property type="match status" value="1"/>
</dbReference>
<dbReference type="InterPro" id="IPR008271">
    <property type="entry name" value="Ser/Thr_kinase_AS"/>
</dbReference>
<evidence type="ECO:0000256" key="18">
    <source>
        <dbReference type="SAM" id="MobiDB-lite"/>
    </source>
</evidence>